<evidence type="ECO:0000259" key="2">
    <source>
        <dbReference type="Pfam" id="PF01970"/>
    </source>
</evidence>
<dbReference type="Pfam" id="PF01970">
    <property type="entry name" value="TctA"/>
    <property type="match status" value="1"/>
</dbReference>
<feature type="domain" description="DUF112" evidence="2">
    <location>
        <begin position="14"/>
        <end position="433"/>
    </location>
</feature>
<protein>
    <submittedName>
        <fullName evidence="3">Putative tricarboxylic transport membrane protein</fullName>
    </submittedName>
</protein>
<keyword evidence="1" id="KW-0472">Membrane</keyword>
<dbReference type="STRING" id="416873.SAMN04487951_1274"/>
<feature type="transmembrane region" description="Helical" evidence="1">
    <location>
        <begin position="16"/>
        <end position="43"/>
    </location>
</feature>
<proteinExistence type="predicted"/>
<feature type="transmembrane region" description="Helical" evidence="1">
    <location>
        <begin position="198"/>
        <end position="215"/>
    </location>
</feature>
<feature type="transmembrane region" description="Helical" evidence="1">
    <location>
        <begin position="384"/>
        <end position="402"/>
    </location>
</feature>
<sequence>MIGAYLEVFSLSGMMWVLIGTVVGILIGSIPGLSGAMVIALALPMTYYMQATDALILLVAMYIGSTTGGLISATLMRMPGTESAIMTTLDGFPMAQRGEPARALGLGVISSFIGGMFAWLVLTTLSPLLSTLAVRFGPYEIFAMTVVALTLIAAISKGSFMNGLLAAALGALFALPGIDPISGSLRLTFDIAELDNGFNLLPVMLGLLVLGQVMIDSGKKSESTIQKASSSRKVTFSAKDFKENLWNFARSSIIGTWIGILPGIGGTTASIASYSVAKGFSKNSSKFGSGCSEGIVAAESANNAGAVGSLVPLITLGIPGSVVTAILLGAMVMHNLNPGPLLFVQNPGVAYTIIAGVLSANIIILGVMWFATPLISRMMYVDKAWLLPPIIIFCFIGAYSVSGRLFDVIAMSGFACLGYILVRAKVPLGPFIIAFILTPMAEENLRSGLVVYGNSYLPLLTRPIPLFFIVISSITAVWAVWSEIGQNRKEKL</sequence>
<feature type="transmembrane region" description="Helical" evidence="1">
    <location>
        <begin position="136"/>
        <end position="155"/>
    </location>
</feature>
<dbReference type="PANTHER" id="PTHR35342:SF5">
    <property type="entry name" value="TRICARBOXYLIC TRANSPORT PROTEIN"/>
    <property type="match status" value="1"/>
</dbReference>
<name>A0A1H0JGE0_9GAMM</name>
<dbReference type="RefSeq" id="WP_089708405.1">
    <property type="nucleotide sequence ID" value="NZ_FNII01000027.1"/>
</dbReference>
<evidence type="ECO:0000313" key="3">
    <source>
        <dbReference type="EMBL" id="SDO42766.1"/>
    </source>
</evidence>
<keyword evidence="4" id="KW-1185">Reference proteome</keyword>
<keyword evidence="1" id="KW-0812">Transmembrane</keyword>
<dbReference type="OrthoDB" id="9781349at2"/>
<feature type="transmembrane region" description="Helical" evidence="1">
    <location>
        <begin position="310"/>
        <end position="336"/>
    </location>
</feature>
<organism evidence="3 4">
    <name type="scientific">Vreelandella arcis</name>
    <dbReference type="NCBI Taxonomy" id="416873"/>
    <lineage>
        <taxon>Bacteria</taxon>
        <taxon>Pseudomonadati</taxon>
        <taxon>Pseudomonadota</taxon>
        <taxon>Gammaproteobacteria</taxon>
        <taxon>Oceanospirillales</taxon>
        <taxon>Halomonadaceae</taxon>
        <taxon>Vreelandella</taxon>
    </lineage>
</organism>
<dbReference type="AlphaFoldDB" id="A0A1H0JGE0"/>
<feature type="transmembrane region" description="Helical" evidence="1">
    <location>
        <begin position="103"/>
        <end position="124"/>
    </location>
</feature>
<accession>A0A1H0JGE0</accession>
<reference evidence="4" key="1">
    <citation type="submission" date="2016-10" db="EMBL/GenBank/DDBJ databases">
        <authorList>
            <person name="Varghese N."/>
            <person name="Submissions S."/>
        </authorList>
    </citation>
    <scope>NUCLEOTIDE SEQUENCE [LARGE SCALE GENOMIC DNA]</scope>
    <source>
        <strain evidence="4">CGMCC 1.6494</strain>
    </source>
</reference>
<feature type="transmembrane region" description="Helical" evidence="1">
    <location>
        <begin position="160"/>
        <end position="178"/>
    </location>
</feature>
<evidence type="ECO:0000313" key="4">
    <source>
        <dbReference type="Proteomes" id="UP000199677"/>
    </source>
</evidence>
<gene>
    <name evidence="3" type="ORF">SAMN04487951_1274</name>
</gene>
<dbReference type="EMBL" id="FNII01000027">
    <property type="protein sequence ID" value="SDO42766.1"/>
    <property type="molecule type" value="Genomic_DNA"/>
</dbReference>
<keyword evidence="1" id="KW-1133">Transmembrane helix</keyword>
<dbReference type="Proteomes" id="UP000199677">
    <property type="component" value="Unassembled WGS sequence"/>
</dbReference>
<dbReference type="PANTHER" id="PTHR35342">
    <property type="entry name" value="TRICARBOXYLIC TRANSPORT PROTEIN"/>
    <property type="match status" value="1"/>
</dbReference>
<dbReference type="InterPro" id="IPR002823">
    <property type="entry name" value="DUF112_TM"/>
</dbReference>
<feature type="transmembrane region" description="Helical" evidence="1">
    <location>
        <begin position="55"/>
        <end position="76"/>
    </location>
</feature>
<feature type="transmembrane region" description="Helical" evidence="1">
    <location>
        <begin position="464"/>
        <end position="481"/>
    </location>
</feature>
<feature type="transmembrane region" description="Helical" evidence="1">
    <location>
        <begin position="348"/>
        <end position="372"/>
    </location>
</feature>
<evidence type="ECO:0000256" key="1">
    <source>
        <dbReference type="SAM" id="Phobius"/>
    </source>
</evidence>